<proteinExistence type="predicted"/>
<evidence type="ECO:0000313" key="1">
    <source>
        <dbReference type="EMBL" id="MBU3078481.1"/>
    </source>
</evidence>
<name>A0ABS6BJK2_9SPHN</name>
<sequence length="150" mass="16207">MVQKRAKARRPVFGARKQKDFLAALAMTSNVAASARAVKVQESTIYKLRQRNPAFRRAWATALAEGYARLELSMLERAINGLAGVEEPAAGRVSDRMAMALLTLHAKSVADERARAAAEAKAGDEVAVGDDPVAALLGKLDEMAERMREA</sequence>
<gene>
    <name evidence="1" type="ORF">KOF26_11430</name>
</gene>
<organism evidence="1 2">
    <name type="scientific">Sphingomonas quercus</name>
    <dbReference type="NCBI Taxonomy" id="2842451"/>
    <lineage>
        <taxon>Bacteria</taxon>
        <taxon>Pseudomonadati</taxon>
        <taxon>Pseudomonadota</taxon>
        <taxon>Alphaproteobacteria</taxon>
        <taxon>Sphingomonadales</taxon>
        <taxon>Sphingomonadaceae</taxon>
        <taxon>Sphingomonas</taxon>
    </lineage>
</organism>
<comment type="caution">
    <text evidence="1">The sequence shown here is derived from an EMBL/GenBank/DDBJ whole genome shotgun (WGS) entry which is preliminary data.</text>
</comment>
<dbReference type="RefSeq" id="WP_216324766.1">
    <property type="nucleotide sequence ID" value="NZ_JAHKRT010000005.1"/>
</dbReference>
<accession>A0ABS6BJK2</accession>
<keyword evidence="2" id="KW-1185">Reference proteome</keyword>
<protein>
    <submittedName>
        <fullName evidence="1">Uncharacterized protein</fullName>
    </submittedName>
</protein>
<reference evidence="1 2" key="1">
    <citation type="submission" date="2021-06" db="EMBL/GenBank/DDBJ databases">
        <title>Sphingomonas sp. XMGL2, whole genome shotgun sequencing project.</title>
        <authorList>
            <person name="Zhao G."/>
            <person name="Shen L."/>
        </authorList>
    </citation>
    <scope>NUCLEOTIDE SEQUENCE [LARGE SCALE GENOMIC DNA]</scope>
    <source>
        <strain evidence="1 2">XMGL2</strain>
    </source>
</reference>
<dbReference type="Proteomes" id="UP000776276">
    <property type="component" value="Unassembled WGS sequence"/>
</dbReference>
<dbReference type="EMBL" id="JAHKRT010000005">
    <property type="protein sequence ID" value="MBU3078481.1"/>
    <property type="molecule type" value="Genomic_DNA"/>
</dbReference>
<evidence type="ECO:0000313" key="2">
    <source>
        <dbReference type="Proteomes" id="UP000776276"/>
    </source>
</evidence>